<accession>A0AAF0JFB9</accession>
<evidence type="ECO:0000313" key="2">
    <source>
        <dbReference type="EMBL" id="WFD38806.1"/>
    </source>
</evidence>
<gene>
    <name evidence="2" type="ORF">MJAP1_001770</name>
</gene>
<dbReference type="Pfam" id="PF04148">
    <property type="entry name" value="Erv26"/>
    <property type="match status" value="1"/>
</dbReference>
<keyword evidence="1" id="KW-0812">Transmembrane</keyword>
<evidence type="ECO:0000313" key="3">
    <source>
        <dbReference type="Proteomes" id="UP001217754"/>
    </source>
</evidence>
<keyword evidence="1" id="KW-0472">Membrane</keyword>
<dbReference type="InterPro" id="IPR007277">
    <property type="entry name" value="Svp26/Tex261"/>
</dbReference>
<dbReference type="GO" id="GO:0097020">
    <property type="term" value="F:COPII receptor activity"/>
    <property type="evidence" value="ECO:0007669"/>
    <property type="project" value="InterPro"/>
</dbReference>
<feature type="transmembrane region" description="Helical" evidence="1">
    <location>
        <begin position="93"/>
        <end position="110"/>
    </location>
</feature>
<proteinExistence type="predicted"/>
<evidence type="ECO:0000256" key="1">
    <source>
        <dbReference type="SAM" id="Phobius"/>
    </source>
</evidence>
<dbReference type="GO" id="GO:0006888">
    <property type="term" value="P:endoplasmic reticulum to Golgi vesicle-mediated transport"/>
    <property type="evidence" value="ECO:0007669"/>
    <property type="project" value="InterPro"/>
</dbReference>
<reference evidence="2" key="1">
    <citation type="submission" date="2023-03" db="EMBL/GenBank/DDBJ databases">
        <title>Mating type loci evolution in Malassezia.</title>
        <authorList>
            <person name="Coelho M.A."/>
        </authorList>
    </citation>
    <scope>NUCLEOTIDE SEQUENCE</scope>
    <source>
        <strain evidence="2">CBS 9431</strain>
    </source>
</reference>
<dbReference type="GeneID" id="85225419"/>
<dbReference type="AlphaFoldDB" id="A0AAF0JFB9"/>
<organism evidence="2 3">
    <name type="scientific">Malassezia japonica</name>
    <dbReference type="NCBI Taxonomy" id="223818"/>
    <lineage>
        <taxon>Eukaryota</taxon>
        <taxon>Fungi</taxon>
        <taxon>Dikarya</taxon>
        <taxon>Basidiomycota</taxon>
        <taxon>Ustilaginomycotina</taxon>
        <taxon>Malasseziomycetes</taxon>
        <taxon>Malasseziales</taxon>
        <taxon>Malasseziaceae</taxon>
        <taxon>Malassezia</taxon>
    </lineage>
</organism>
<feature type="transmembrane region" description="Helical" evidence="1">
    <location>
        <begin position="6"/>
        <end position="29"/>
    </location>
</feature>
<keyword evidence="1" id="KW-1133">Transmembrane helix</keyword>
<keyword evidence="3" id="KW-1185">Reference proteome</keyword>
<protein>
    <submittedName>
        <fullName evidence="2">Uncharacterized protein</fullName>
    </submittedName>
</protein>
<dbReference type="RefSeq" id="XP_060121703.1">
    <property type="nucleotide sequence ID" value="XM_060265720.1"/>
</dbReference>
<sequence>MPSVLAVYSAVALCGALVLLVAAIAHALMHLSGWIDAHPEKARRLGVRYALVNLAALATFTVLGYLPWASALLSLSSTLYTLWSLAWRRQPSLVLLGLALCLPLGAHLSLTSHYATAQAAWAAHTFGFQDAPQLPRATPHEVVALLGGVVWTLPIWHGLCVTTESLALPTQST</sequence>
<dbReference type="GO" id="GO:0005737">
    <property type="term" value="C:cytoplasm"/>
    <property type="evidence" value="ECO:0007669"/>
    <property type="project" value="GOC"/>
</dbReference>
<name>A0AAF0JFB9_9BASI</name>
<dbReference type="GO" id="GO:0016020">
    <property type="term" value="C:membrane"/>
    <property type="evidence" value="ECO:0007669"/>
    <property type="project" value="InterPro"/>
</dbReference>
<feature type="transmembrane region" description="Helical" evidence="1">
    <location>
        <begin position="50"/>
        <end position="73"/>
    </location>
</feature>
<dbReference type="EMBL" id="CP119959">
    <property type="protein sequence ID" value="WFD38806.1"/>
    <property type="molecule type" value="Genomic_DNA"/>
</dbReference>
<dbReference type="Proteomes" id="UP001217754">
    <property type="component" value="Chromosome 2"/>
</dbReference>